<dbReference type="Pfam" id="PF01419">
    <property type="entry name" value="Jacalin"/>
    <property type="match status" value="2"/>
</dbReference>
<dbReference type="EMBL" id="QXFV01000553">
    <property type="protein sequence ID" value="KAE9034329.1"/>
    <property type="molecule type" value="Genomic_DNA"/>
</dbReference>
<dbReference type="EMBL" id="QXFU01000522">
    <property type="protein sequence ID" value="KAE9031338.1"/>
    <property type="molecule type" value="Genomic_DNA"/>
</dbReference>
<organism evidence="4 5">
    <name type="scientific">Phytophthora rubi</name>
    <dbReference type="NCBI Taxonomy" id="129364"/>
    <lineage>
        <taxon>Eukaryota</taxon>
        <taxon>Sar</taxon>
        <taxon>Stramenopiles</taxon>
        <taxon>Oomycota</taxon>
        <taxon>Peronosporomycetes</taxon>
        <taxon>Peronosporales</taxon>
        <taxon>Peronosporaceae</taxon>
        <taxon>Phytophthora</taxon>
    </lineage>
</organism>
<dbReference type="Proteomes" id="UP000435112">
    <property type="component" value="Unassembled WGS sequence"/>
</dbReference>
<dbReference type="Gene3D" id="2.100.10.30">
    <property type="entry name" value="Jacalin-like lectin domain"/>
    <property type="match status" value="2"/>
</dbReference>
<dbReference type="PROSITE" id="PS51752">
    <property type="entry name" value="JACALIN_LECTIN"/>
    <property type="match status" value="2"/>
</dbReference>
<evidence type="ECO:0000313" key="4">
    <source>
        <dbReference type="EMBL" id="KAE9034329.1"/>
    </source>
</evidence>
<gene>
    <name evidence="4" type="ORF">PR001_g9773</name>
    <name evidence="3" type="ORF">PR002_g9659</name>
</gene>
<evidence type="ECO:0000313" key="3">
    <source>
        <dbReference type="EMBL" id="KAE9031338.1"/>
    </source>
</evidence>
<name>A0A6A3MRV3_9STRA</name>
<dbReference type="SMART" id="SM00915">
    <property type="entry name" value="Jacalin"/>
    <property type="match status" value="2"/>
</dbReference>
<feature type="compositionally biased region" description="Polar residues" evidence="1">
    <location>
        <begin position="168"/>
        <end position="177"/>
    </location>
</feature>
<dbReference type="SUPFAM" id="SSF51101">
    <property type="entry name" value="Mannose-binding lectins"/>
    <property type="match status" value="2"/>
</dbReference>
<sequence length="531" mass="53678">MEAHWGEKGGHTRVFYLNFGTSAGNSVSGGSQTDSKGSVTAPEGYQLGPGTVVPADIPDSGGDSTTGSASAAALPATSGPAAPADASTASGSDASSSLGSAAGSGSADTDASTAASNSAGSGPATLVAPGTGSGSQDTAESSGSSAPAPSGPAVQLSETFGGPHGNEFSDQSAATSGQTITSLTVRGGDRIDGLTLEVSAPKTQTFTHGGTGGDPSTLKLGQGEYITSVEAHWGQKDGHTRIFYLNFGTSAGNSVSAGTKTDEKGSITAPDGYQLGGFFGRDGDEIDLLGVVWTSIAVVKDAPVVSSGSGTEGSSPVVDVSDEDIVLSALYGGPHGNAFSDIDSIKFAQAISSITIRSDKRVDAITLQVQSPAEVTMSHGGKGGEDKTLTLSAGEYITSMKAHWGKKDDHTQVFYLNFETNKGNSISGGTKTDDNAIAKAPDGFQLAGFYGRAEDEVDQLGAIWTRISAKDLSLTDEEESSGSGVMYGATIRNWVGPTIGESTDTACYRKSVDFDSNNICPLGYGKEDTNC</sequence>
<feature type="compositionally biased region" description="Low complexity" evidence="1">
    <location>
        <begin position="58"/>
        <end position="124"/>
    </location>
</feature>
<feature type="region of interest" description="Disordered" evidence="1">
    <location>
        <begin position="23"/>
        <end position="177"/>
    </location>
</feature>
<dbReference type="OrthoDB" id="129055at2759"/>
<reference evidence="5 6" key="1">
    <citation type="submission" date="2018-09" db="EMBL/GenBank/DDBJ databases">
        <title>Genomic investigation of the strawberry pathogen Phytophthora fragariae indicates pathogenicity is determined by transcriptional variation in three key races.</title>
        <authorList>
            <person name="Adams T.M."/>
            <person name="Armitage A.D."/>
            <person name="Sobczyk M.K."/>
            <person name="Bates H.J."/>
            <person name="Dunwell J.M."/>
            <person name="Nellist C.F."/>
            <person name="Harrison R.J."/>
        </authorList>
    </citation>
    <scope>NUCLEOTIDE SEQUENCE [LARGE SCALE GENOMIC DNA]</scope>
    <source>
        <strain evidence="4 5">SCRP249</strain>
        <strain evidence="3 6">SCRP324</strain>
    </source>
</reference>
<dbReference type="Proteomes" id="UP000429607">
    <property type="component" value="Unassembled WGS sequence"/>
</dbReference>
<dbReference type="InterPro" id="IPR036404">
    <property type="entry name" value="Jacalin-like_lectin_dom_sf"/>
</dbReference>
<dbReference type="CDD" id="cd09615">
    <property type="entry name" value="Jacalin_EEP"/>
    <property type="match status" value="1"/>
</dbReference>
<proteinExistence type="predicted"/>
<feature type="compositionally biased region" description="Low complexity" evidence="1">
    <location>
        <begin position="141"/>
        <end position="153"/>
    </location>
</feature>
<accession>A0A6A3MRV3</accession>
<dbReference type="PANTHER" id="PTHR46506">
    <property type="entry name" value="OS05G0143600 PROTEIN"/>
    <property type="match status" value="1"/>
</dbReference>
<comment type="caution">
    <text evidence="4">The sequence shown here is derived from an EMBL/GenBank/DDBJ whole genome shotgun (WGS) entry which is preliminary data.</text>
</comment>
<feature type="domain" description="Jacalin-type lectin" evidence="2">
    <location>
        <begin position="325"/>
        <end position="466"/>
    </location>
</feature>
<evidence type="ECO:0000259" key="2">
    <source>
        <dbReference type="PROSITE" id="PS51752"/>
    </source>
</evidence>
<evidence type="ECO:0000313" key="6">
    <source>
        <dbReference type="Proteomes" id="UP000435112"/>
    </source>
</evidence>
<protein>
    <recommendedName>
        <fullName evidence="2">Jacalin-type lectin domain-containing protein</fullName>
    </recommendedName>
</protein>
<feature type="domain" description="Jacalin-type lectin" evidence="2">
    <location>
        <begin position="154"/>
        <end position="295"/>
    </location>
</feature>
<evidence type="ECO:0000313" key="5">
    <source>
        <dbReference type="Proteomes" id="UP000429607"/>
    </source>
</evidence>
<dbReference type="InterPro" id="IPR001229">
    <property type="entry name" value="Jacalin-like_lectin_dom"/>
</dbReference>
<dbReference type="AlphaFoldDB" id="A0A6A3MRV3"/>
<feature type="compositionally biased region" description="Polar residues" evidence="1">
    <location>
        <begin position="23"/>
        <end position="38"/>
    </location>
</feature>
<evidence type="ECO:0000256" key="1">
    <source>
        <dbReference type="SAM" id="MobiDB-lite"/>
    </source>
</evidence>